<keyword evidence="2" id="KW-0614">Plasmid</keyword>
<evidence type="ECO:0000313" key="2">
    <source>
        <dbReference type="EMBL" id="WDA60631.1"/>
    </source>
</evidence>
<evidence type="ECO:0000313" key="3">
    <source>
        <dbReference type="Proteomes" id="UP001217044"/>
    </source>
</evidence>
<gene>
    <name evidence="2" type="ORF">M8445_16830</name>
</gene>
<feature type="compositionally biased region" description="Low complexity" evidence="1">
    <location>
        <begin position="64"/>
        <end position="85"/>
    </location>
</feature>
<feature type="region of interest" description="Disordered" evidence="1">
    <location>
        <begin position="51"/>
        <end position="85"/>
    </location>
</feature>
<dbReference type="EMBL" id="CP115167">
    <property type="protein sequence ID" value="WDA60631.1"/>
    <property type="molecule type" value="Genomic_DNA"/>
</dbReference>
<accession>A0ABY7V608</accession>
<sequence length="85" mass="9598">MIKPPGCCHDCVQHGRRAPRTLGTEYAGYRACRYHRQRGFSGRATAHGQTLYTHPDAGCRDFTQRTTTPRLPRTRAASPTPDKRD</sequence>
<reference evidence="2 3" key="1">
    <citation type="submission" date="2022-12" db="EMBL/GenBank/DDBJ databases">
        <title>Genome Sequence of Deinococcus aquaticus Type Strain PB314.</title>
        <authorList>
            <person name="Albert C."/>
            <person name="Hill J."/>
            <person name="Boren L."/>
            <person name="Scholz-Ng S."/>
            <person name="Fatema N."/>
            <person name="Grosso R."/>
            <person name="Soboslay E."/>
            <person name="Tuohy J."/>
        </authorList>
    </citation>
    <scope>NUCLEOTIDE SEQUENCE [LARGE SCALE GENOMIC DNA]</scope>
    <source>
        <strain evidence="2 3">PB-314</strain>
        <plasmid evidence="2 3">pDATS02</plasmid>
    </source>
</reference>
<geneLocation type="plasmid" evidence="2 3">
    <name>pDATS02</name>
</geneLocation>
<proteinExistence type="predicted"/>
<dbReference type="Proteomes" id="UP001217044">
    <property type="component" value="Plasmid pDATS02"/>
</dbReference>
<organism evidence="2 3">
    <name type="scientific">Deinococcus aquaticus</name>
    <dbReference type="NCBI Taxonomy" id="328692"/>
    <lineage>
        <taxon>Bacteria</taxon>
        <taxon>Thermotogati</taxon>
        <taxon>Deinococcota</taxon>
        <taxon>Deinococci</taxon>
        <taxon>Deinococcales</taxon>
        <taxon>Deinococcaceae</taxon>
        <taxon>Deinococcus</taxon>
    </lineage>
</organism>
<evidence type="ECO:0000256" key="1">
    <source>
        <dbReference type="SAM" id="MobiDB-lite"/>
    </source>
</evidence>
<protein>
    <submittedName>
        <fullName evidence="2">Uncharacterized protein</fullName>
    </submittedName>
</protein>
<name>A0ABY7V608_9DEIO</name>
<dbReference type="RefSeq" id="WP_273991379.1">
    <property type="nucleotide sequence ID" value="NZ_BAABQT010000029.1"/>
</dbReference>
<keyword evidence="3" id="KW-1185">Reference proteome</keyword>